<gene>
    <name evidence="2" type="ORF">MIZ03_3520</name>
</gene>
<keyword evidence="3" id="KW-1185">Reference proteome</keyword>
<feature type="region of interest" description="Disordered" evidence="1">
    <location>
        <begin position="109"/>
        <end position="135"/>
    </location>
</feature>
<evidence type="ECO:0008006" key="4">
    <source>
        <dbReference type="Google" id="ProtNLM"/>
    </source>
</evidence>
<evidence type="ECO:0000313" key="3">
    <source>
        <dbReference type="Proteomes" id="UP000824366"/>
    </source>
</evidence>
<accession>A0ABN6DCR5</accession>
<dbReference type="EMBL" id="AP024238">
    <property type="protein sequence ID" value="BCO28611.1"/>
    <property type="molecule type" value="Genomic_DNA"/>
</dbReference>
<dbReference type="Proteomes" id="UP000824366">
    <property type="component" value="Chromosome"/>
</dbReference>
<evidence type="ECO:0000313" key="2">
    <source>
        <dbReference type="EMBL" id="BCO28611.1"/>
    </source>
</evidence>
<feature type="compositionally biased region" description="Basic and acidic residues" evidence="1">
    <location>
        <begin position="109"/>
        <end position="127"/>
    </location>
</feature>
<name>A0ABN6DCR5_9BURK</name>
<reference evidence="2 3" key="1">
    <citation type="journal article" date="2021" name="Microbiol. Spectr.">
        <title>A Single Bacterium Capable of Oxidation and Reduction of Iron at Circumneutral pH.</title>
        <authorList>
            <person name="Kato S."/>
            <person name="Ohkuma M."/>
        </authorList>
    </citation>
    <scope>NUCLEOTIDE SEQUENCE [LARGE SCALE GENOMIC DNA]</scope>
    <source>
        <strain evidence="2 3">MIZ03</strain>
    </source>
</reference>
<organism evidence="2 3">
    <name type="scientific">Rhodoferax lithotrophicus</name>
    <dbReference type="NCBI Taxonomy" id="2798804"/>
    <lineage>
        <taxon>Bacteria</taxon>
        <taxon>Pseudomonadati</taxon>
        <taxon>Pseudomonadota</taxon>
        <taxon>Betaproteobacteria</taxon>
        <taxon>Burkholderiales</taxon>
        <taxon>Comamonadaceae</taxon>
        <taxon>Rhodoferax</taxon>
    </lineage>
</organism>
<protein>
    <recommendedName>
        <fullName evidence="4">PRC-barrel domain-containing protein</fullName>
    </recommendedName>
</protein>
<sequence>MGIVIPMSRAHTLQRSIQRVDETSQMAYASSLTQISLGDKVRFTQERLSVLTPLDRKRLEGRIGVVQGFWNFSRKLTVYFPEDGGRRELRIPSVDPRQLEQVAEGLIVSKKEPDITKPTSSDERLSQDDTDNLFG</sequence>
<evidence type="ECO:0000256" key="1">
    <source>
        <dbReference type="SAM" id="MobiDB-lite"/>
    </source>
</evidence>
<proteinExistence type="predicted"/>